<dbReference type="Proteomes" id="UP000016936">
    <property type="component" value="Unassembled WGS sequence"/>
</dbReference>
<evidence type="ECO:0000313" key="2">
    <source>
        <dbReference type="Proteomes" id="UP000016936"/>
    </source>
</evidence>
<keyword evidence="2" id="KW-1185">Reference proteome</keyword>
<protein>
    <submittedName>
        <fullName evidence="1">Uncharacterized protein</fullName>
    </submittedName>
</protein>
<name>M2V850_COCH5</name>
<gene>
    <name evidence="1" type="ORF">COCHEDRAFT_1151999</name>
</gene>
<sequence length="211" mass="24021">MTSNIDPREFPSNLLRLSKQVLASITGTQPPVNQTFLLSPTPSEESLRPDSPVLQLFYGRDTLTTSNTSYTSTYSLSTSTGSTQENDQVTWRSVDARVSDILPDHMDLYADAEPHIQRENTETPDRRHYPITEQEPIFGPEVKTRLQNINEDDFPYYPLLSQSSLPAASAHEEAKIYPNDDARPAVRRGIRAMRLKKYLRCVFRNYGIKRA</sequence>
<accession>M2V850</accession>
<reference evidence="1 2" key="1">
    <citation type="journal article" date="2012" name="PLoS Pathog.">
        <title>Diverse lifestyles and strategies of plant pathogenesis encoded in the genomes of eighteen Dothideomycetes fungi.</title>
        <authorList>
            <person name="Ohm R.A."/>
            <person name="Feau N."/>
            <person name="Henrissat B."/>
            <person name="Schoch C.L."/>
            <person name="Horwitz B.A."/>
            <person name="Barry K.W."/>
            <person name="Condon B.J."/>
            <person name="Copeland A.C."/>
            <person name="Dhillon B."/>
            <person name="Glaser F."/>
            <person name="Hesse C.N."/>
            <person name="Kosti I."/>
            <person name="LaButti K."/>
            <person name="Lindquist E.A."/>
            <person name="Lucas S."/>
            <person name="Salamov A.A."/>
            <person name="Bradshaw R.E."/>
            <person name="Ciuffetti L."/>
            <person name="Hamelin R.C."/>
            <person name="Kema G.H.J."/>
            <person name="Lawrence C."/>
            <person name="Scott J.A."/>
            <person name="Spatafora J.W."/>
            <person name="Turgeon B.G."/>
            <person name="de Wit P.J.G.M."/>
            <person name="Zhong S."/>
            <person name="Goodwin S.B."/>
            <person name="Grigoriev I.V."/>
        </authorList>
    </citation>
    <scope>NUCLEOTIDE SEQUENCE [LARGE SCALE GENOMIC DNA]</scope>
    <source>
        <strain evidence="2">C5 / ATCC 48332 / race O</strain>
    </source>
</reference>
<dbReference type="EMBL" id="KB445570">
    <property type="protein sequence ID" value="EMD95908.1"/>
    <property type="molecule type" value="Genomic_DNA"/>
</dbReference>
<reference evidence="2" key="2">
    <citation type="journal article" date="2013" name="PLoS Genet.">
        <title>Comparative genome structure, secondary metabolite, and effector coding capacity across Cochliobolus pathogens.</title>
        <authorList>
            <person name="Condon B.J."/>
            <person name="Leng Y."/>
            <person name="Wu D."/>
            <person name="Bushley K.E."/>
            <person name="Ohm R.A."/>
            <person name="Otillar R."/>
            <person name="Martin J."/>
            <person name="Schackwitz W."/>
            <person name="Grimwood J."/>
            <person name="MohdZainudin N."/>
            <person name="Xue C."/>
            <person name="Wang R."/>
            <person name="Manning V.A."/>
            <person name="Dhillon B."/>
            <person name="Tu Z.J."/>
            <person name="Steffenson B.J."/>
            <person name="Salamov A."/>
            <person name="Sun H."/>
            <person name="Lowry S."/>
            <person name="LaButti K."/>
            <person name="Han J."/>
            <person name="Copeland A."/>
            <person name="Lindquist E."/>
            <person name="Barry K."/>
            <person name="Schmutz J."/>
            <person name="Baker S.E."/>
            <person name="Ciuffetti L.M."/>
            <person name="Grigoriev I.V."/>
            <person name="Zhong S."/>
            <person name="Turgeon B.G."/>
        </authorList>
    </citation>
    <scope>NUCLEOTIDE SEQUENCE [LARGE SCALE GENOMIC DNA]</scope>
    <source>
        <strain evidence="2">C5 / ATCC 48332 / race O</strain>
    </source>
</reference>
<dbReference type="HOGENOM" id="CLU_1299496_0_0_1"/>
<dbReference type="AlphaFoldDB" id="M2V850"/>
<evidence type="ECO:0000313" key="1">
    <source>
        <dbReference type="EMBL" id="EMD95908.1"/>
    </source>
</evidence>
<organism evidence="1 2">
    <name type="scientific">Cochliobolus heterostrophus (strain C5 / ATCC 48332 / race O)</name>
    <name type="common">Southern corn leaf blight fungus</name>
    <name type="synonym">Bipolaris maydis</name>
    <dbReference type="NCBI Taxonomy" id="701091"/>
    <lineage>
        <taxon>Eukaryota</taxon>
        <taxon>Fungi</taxon>
        <taxon>Dikarya</taxon>
        <taxon>Ascomycota</taxon>
        <taxon>Pezizomycotina</taxon>
        <taxon>Dothideomycetes</taxon>
        <taxon>Pleosporomycetidae</taxon>
        <taxon>Pleosporales</taxon>
        <taxon>Pleosporineae</taxon>
        <taxon>Pleosporaceae</taxon>
        <taxon>Bipolaris</taxon>
    </lineage>
</organism>
<dbReference type="OrthoDB" id="3687738at2759"/>
<proteinExistence type="predicted"/>
<dbReference type="OMA" id="DDFPYYP"/>